<keyword evidence="4 10" id="KW-0732">Signal</keyword>
<feature type="transmembrane region" description="Helical" evidence="9">
    <location>
        <begin position="208"/>
        <end position="230"/>
    </location>
</feature>
<evidence type="ECO:0000256" key="4">
    <source>
        <dbReference type="ARBA" id="ARBA00022729"/>
    </source>
</evidence>
<evidence type="ECO:0000256" key="3">
    <source>
        <dbReference type="ARBA" id="ARBA00022692"/>
    </source>
</evidence>
<comment type="similarity">
    <text evidence="2">Belongs to the NEMP family.</text>
</comment>
<dbReference type="AlphaFoldDB" id="A0A4E0RE09"/>
<sequence>MSRISSLVLLCIYLSLIRGTTWSPAEIVVDSTSELSLNSIPQVVCLKLPDTFGWPVYMLRDVLFTLTLQTPAAGHMDEIRPISPLVSVTIRDLMLHNLPDRIEDVPSLCMSDTASSASVFSFDRFLSLFHSPISDSRKTLTTIDEVNFTLPAFPYPCLAVCPGTNNPFIPLKLIINSTSAFNEVNVFKCAFGLWLLIYADYLSQAISFYYFSGISMAVFGSLIIAVLLIIRMLPLRRSGTVLQGLFILLGSTFSLSCMLLEYVRSTIFTLLAANVEYTTVYVVAVALLSFVFLYWFHLPDLLISRYPRTLIVMKYSLRLIGATLLMYSLYLPFDETRLGYFLLSMVSSQLSWKTDQTQVWSSTVTSNAPRMIRLLFAGCLVLLVDLCDCWRLVPSESRRKRRKSGWLPSVESDNPIFANAMPGSPWASSSPYGEAVVLSPQYQPRSRNFTPDFVPRSSRGNFASRAQYHSSKNYGHGNRRSVGPYENGYYHGPSDSYDILTDDEED</sequence>
<feature type="transmembrane region" description="Helical" evidence="9">
    <location>
        <begin position="315"/>
        <end position="333"/>
    </location>
</feature>
<organism evidence="11 12">
    <name type="scientific">Fasciola hepatica</name>
    <name type="common">Liver fluke</name>
    <dbReference type="NCBI Taxonomy" id="6192"/>
    <lineage>
        <taxon>Eukaryota</taxon>
        <taxon>Metazoa</taxon>
        <taxon>Spiralia</taxon>
        <taxon>Lophotrochozoa</taxon>
        <taxon>Platyhelminthes</taxon>
        <taxon>Trematoda</taxon>
        <taxon>Digenea</taxon>
        <taxon>Plagiorchiida</taxon>
        <taxon>Echinostomata</taxon>
        <taxon>Echinostomatoidea</taxon>
        <taxon>Fasciolidae</taxon>
        <taxon>Fasciola</taxon>
    </lineage>
</organism>
<evidence type="ECO:0000256" key="6">
    <source>
        <dbReference type="ARBA" id="ARBA00023136"/>
    </source>
</evidence>
<evidence type="ECO:0000256" key="9">
    <source>
        <dbReference type="SAM" id="Phobius"/>
    </source>
</evidence>
<feature type="region of interest" description="Disordered" evidence="8">
    <location>
        <begin position="465"/>
        <end position="506"/>
    </location>
</feature>
<accession>A0A4E0RE09</accession>
<keyword evidence="5 9" id="KW-1133">Transmembrane helix</keyword>
<dbReference type="GO" id="GO:0005637">
    <property type="term" value="C:nuclear inner membrane"/>
    <property type="evidence" value="ECO:0007669"/>
    <property type="project" value="UniProtKB-SubCell"/>
</dbReference>
<evidence type="ECO:0000256" key="2">
    <source>
        <dbReference type="ARBA" id="ARBA00005748"/>
    </source>
</evidence>
<evidence type="ECO:0008006" key="13">
    <source>
        <dbReference type="Google" id="ProtNLM"/>
    </source>
</evidence>
<dbReference type="PANTHER" id="PTHR13598:SF1">
    <property type="entry name" value="AT07567P-RELATED"/>
    <property type="match status" value="1"/>
</dbReference>
<keyword evidence="3 9" id="KW-0812">Transmembrane</keyword>
<keyword evidence="7" id="KW-0539">Nucleus</keyword>
<dbReference type="EMBL" id="JXXN02006213">
    <property type="protein sequence ID" value="THD19527.1"/>
    <property type="molecule type" value="Genomic_DNA"/>
</dbReference>
<feature type="transmembrane region" description="Helical" evidence="9">
    <location>
        <begin position="371"/>
        <end position="393"/>
    </location>
</feature>
<comment type="subcellular location">
    <subcellularLocation>
        <location evidence="1">Nucleus inner membrane</location>
        <topology evidence="1">Multi-pass membrane protein</topology>
        <orientation evidence="1">Nucleoplasmic side</orientation>
    </subcellularLocation>
</comment>
<evidence type="ECO:0000256" key="8">
    <source>
        <dbReference type="SAM" id="MobiDB-lite"/>
    </source>
</evidence>
<evidence type="ECO:0000313" key="12">
    <source>
        <dbReference type="Proteomes" id="UP000230066"/>
    </source>
</evidence>
<protein>
    <recommendedName>
        <fullName evidence="13">Transmembrane protein</fullName>
    </recommendedName>
</protein>
<name>A0A4E0RE09_FASHE</name>
<evidence type="ECO:0000256" key="5">
    <source>
        <dbReference type="ARBA" id="ARBA00022989"/>
    </source>
</evidence>
<feature type="transmembrane region" description="Helical" evidence="9">
    <location>
        <begin position="275"/>
        <end position="295"/>
    </location>
</feature>
<dbReference type="InterPro" id="IPR019358">
    <property type="entry name" value="NEMP_fam"/>
</dbReference>
<dbReference type="PANTHER" id="PTHR13598">
    <property type="entry name" value="AT07567P-RELATED"/>
    <property type="match status" value="1"/>
</dbReference>
<feature type="transmembrane region" description="Helical" evidence="9">
    <location>
        <begin position="242"/>
        <end position="263"/>
    </location>
</feature>
<evidence type="ECO:0000256" key="7">
    <source>
        <dbReference type="ARBA" id="ARBA00023242"/>
    </source>
</evidence>
<feature type="chain" id="PRO_5020029381" description="Transmembrane protein" evidence="10">
    <location>
        <begin position="20"/>
        <end position="506"/>
    </location>
</feature>
<dbReference type="Pfam" id="PF10225">
    <property type="entry name" value="NEMP"/>
    <property type="match status" value="1"/>
</dbReference>
<evidence type="ECO:0000313" key="11">
    <source>
        <dbReference type="EMBL" id="THD19527.1"/>
    </source>
</evidence>
<gene>
    <name evidence="11" type="ORF">D915_009607</name>
</gene>
<proteinExistence type="inferred from homology"/>
<keyword evidence="12" id="KW-1185">Reference proteome</keyword>
<evidence type="ECO:0000256" key="10">
    <source>
        <dbReference type="SAM" id="SignalP"/>
    </source>
</evidence>
<keyword evidence="6 9" id="KW-0472">Membrane</keyword>
<dbReference type="Proteomes" id="UP000230066">
    <property type="component" value="Unassembled WGS sequence"/>
</dbReference>
<evidence type="ECO:0000256" key="1">
    <source>
        <dbReference type="ARBA" id="ARBA00004575"/>
    </source>
</evidence>
<reference evidence="11" key="1">
    <citation type="submission" date="2019-03" db="EMBL/GenBank/DDBJ databases">
        <title>Improved annotation for the trematode Fasciola hepatica.</title>
        <authorList>
            <person name="Choi Y.-J."/>
            <person name="Martin J."/>
            <person name="Mitreva M."/>
        </authorList>
    </citation>
    <scope>NUCLEOTIDE SEQUENCE [LARGE SCALE GENOMIC DNA]</scope>
</reference>
<feature type="signal peptide" evidence="10">
    <location>
        <begin position="1"/>
        <end position="19"/>
    </location>
</feature>
<comment type="caution">
    <text evidence="11">The sequence shown here is derived from an EMBL/GenBank/DDBJ whole genome shotgun (WGS) entry which is preliminary data.</text>
</comment>